<accession>A0A3M7T5I9</accession>
<organism evidence="1 2">
    <name type="scientific">Brachionus plicatilis</name>
    <name type="common">Marine rotifer</name>
    <name type="synonym">Brachionus muelleri</name>
    <dbReference type="NCBI Taxonomy" id="10195"/>
    <lineage>
        <taxon>Eukaryota</taxon>
        <taxon>Metazoa</taxon>
        <taxon>Spiralia</taxon>
        <taxon>Gnathifera</taxon>
        <taxon>Rotifera</taxon>
        <taxon>Eurotatoria</taxon>
        <taxon>Monogononta</taxon>
        <taxon>Pseudotrocha</taxon>
        <taxon>Ploima</taxon>
        <taxon>Brachionidae</taxon>
        <taxon>Brachionus</taxon>
    </lineage>
</organism>
<sequence length="86" mass="10516">MTSTKREHHTHIANVCQNYQLDIILPNVSKINFVSLKELTFINQFYNLTRQNRPRKKKQQKAFFYRNITKPNFFIEKIFFFREAMT</sequence>
<protein>
    <submittedName>
        <fullName evidence="1">Uncharacterized protein</fullName>
    </submittedName>
</protein>
<dbReference type="EMBL" id="REGN01000239">
    <property type="protein sequence ID" value="RNA43314.1"/>
    <property type="molecule type" value="Genomic_DNA"/>
</dbReference>
<name>A0A3M7T5I9_BRAPC</name>
<proteinExistence type="predicted"/>
<dbReference type="Proteomes" id="UP000276133">
    <property type="component" value="Unassembled WGS sequence"/>
</dbReference>
<evidence type="ECO:0000313" key="1">
    <source>
        <dbReference type="EMBL" id="RNA43314.1"/>
    </source>
</evidence>
<evidence type="ECO:0000313" key="2">
    <source>
        <dbReference type="Proteomes" id="UP000276133"/>
    </source>
</evidence>
<reference evidence="1 2" key="1">
    <citation type="journal article" date="2018" name="Sci. Rep.">
        <title>Genomic signatures of local adaptation to the degree of environmental predictability in rotifers.</title>
        <authorList>
            <person name="Franch-Gras L."/>
            <person name="Hahn C."/>
            <person name="Garcia-Roger E.M."/>
            <person name="Carmona M.J."/>
            <person name="Serra M."/>
            <person name="Gomez A."/>
        </authorList>
    </citation>
    <scope>NUCLEOTIDE SEQUENCE [LARGE SCALE GENOMIC DNA]</scope>
    <source>
        <strain evidence="1">HYR1</strain>
    </source>
</reference>
<dbReference type="AlphaFoldDB" id="A0A3M7T5I9"/>
<gene>
    <name evidence="1" type="ORF">BpHYR1_009604</name>
</gene>
<keyword evidence="2" id="KW-1185">Reference proteome</keyword>
<comment type="caution">
    <text evidence="1">The sequence shown here is derived from an EMBL/GenBank/DDBJ whole genome shotgun (WGS) entry which is preliminary data.</text>
</comment>